<evidence type="ECO:0000313" key="3">
    <source>
        <dbReference type="Proteomes" id="UP001362999"/>
    </source>
</evidence>
<feature type="region of interest" description="Disordered" evidence="1">
    <location>
        <begin position="171"/>
        <end position="192"/>
    </location>
</feature>
<name>A0AAW0B1I8_9AGAR</name>
<feature type="region of interest" description="Disordered" evidence="1">
    <location>
        <begin position="11"/>
        <end position="50"/>
    </location>
</feature>
<keyword evidence="3" id="KW-1185">Reference proteome</keyword>
<accession>A0AAW0B1I8</accession>
<reference evidence="2 3" key="1">
    <citation type="journal article" date="2024" name="J Genomics">
        <title>Draft genome sequencing and assembly of Favolaschia claudopus CIRM-BRFM 2984 isolated from oak limbs.</title>
        <authorList>
            <person name="Navarro D."/>
            <person name="Drula E."/>
            <person name="Chaduli D."/>
            <person name="Cazenave R."/>
            <person name="Ahrendt S."/>
            <person name="Wang J."/>
            <person name="Lipzen A."/>
            <person name="Daum C."/>
            <person name="Barry K."/>
            <person name="Grigoriev I.V."/>
            <person name="Favel A."/>
            <person name="Rosso M.N."/>
            <person name="Martin F."/>
        </authorList>
    </citation>
    <scope>NUCLEOTIDE SEQUENCE [LARGE SCALE GENOMIC DNA]</scope>
    <source>
        <strain evidence="2 3">CIRM-BRFM 2984</strain>
    </source>
</reference>
<feature type="compositionally biased region" description="Basic residues" evidence="1">
    <location>
        <begin position="130"/>
        <end position="139"/>
    </location>
</feature>
<dbReference type="EMBL" id="JAWWNJ010000042">
    <property type="protein sequence ID" value="KAK7019886.1"/>
    <property type="molecule type" value="Genomic_DNA"/>
</dbReference>
<dbReference type="Proteomes" id="UP001362999">
    <property type="component" value="Unassembled WGS sequence"/>
</dbReference>
<sequence>MHLLRFSCFRRRTPDDDNDSFSDMDFDFCDDGGPPRRRADEPPPLSPNSANLFDTFPRVCFGGYRRYYESEYRLDLESKNSEKSDSGPFEPSLSSIAEDPWSWQSLPKFSGTTRRTSRRANSGHRDSCPRLRKKPRFRPSSRPLVDATYYSWPDWLFSQPIIPLSAHSVDAEEPLPLPSDSETDLRPTPPGL</sequence>
<evidence type="ECO:0000256" key="1">
    <source>
        <dbReference type="SAM" id="MobiDB-lite"/>
    </source>
</evidence>
<proteinExistence type="predicted"/>
<organism evidence="2 3">
    <name type="scientific">Favolaschia claudopus</name>
    <dbReference type="NCBI Taxonomy" id="2862362"/>
    <lineage>
        <taxon>Eukaryota</taxon>
        <taxon>Fungi</taxon>
        <taxon>Dikarya</taxon>
        <taxon>Basidiomycota</taxon>
        <taxon>Agaricomycotina</taxon>
        <taxon>Agaricomycetes</taxon>
        <taxon>Agaricomycetidae</taxon>
        <taxon>Agaricales</taxon>
        <taxon>Marasmiineae</taxon>
        <taxon>Mycenaceae</taxon>
        <taxon>Favolaschia</taxon>
    </lineage>
</organism>
<feature type="compositionally biased region" description="Polar residues" evidence="1">
    <location>
        <begin position="103"/>
        <end position="114"/>
    </location>
</feature>
<comment type="caution">
    <text evidence="2">The sequence shown here is derived from an EMBL/GenBank/DDBJ whole genome shotgun (WGS) entry which is preliminary data.</text>
</comment>
<feature type="region of interest" description="Disordered" evidence="1">
    <location>
        <begin position="103"/>
        <end position="142"/>
    </location>
</feature>
<evidence type="ECO:0000313" key="2">
    <source>
        <dbReference type="EMBL" id="KAK7019886.1"/>
    </source>
</evidence>
<protein>
    <submittedName>
        <fullName evidence="2">Uncharacterized protein</fullName>
    </submittedName>
</protein>
<gene>
    <name evidence="2" type="ORF">R3P38DRAFT_1226820</name>
</gene>
<feature type="compositionally biased region" description="Acidic residues" evidence="1">
    <location>
        <begin position="16"/>
        <end position="30"/>
    </location>
</feature>
<dbReference type="AlphaFoldDB" id="A0AAW0B1I8"/>